<name>A0A316XIR5_9FLAO</name>
<dbReference type="EMBL" id="PPED02000002">
    <property type="protein sequence ID" value="PWN70710.1"/>
    <property type="molecule type" value="Genomic_DNA"/>
</dbReference>
<evidence type="ECO:0000313" key="1">
    <source>
        <dbReference type="EMBL" id="PWN70710.1"/>
    </source>
</evidence>
<gene>
    <name evidence="1" type="ORF">C1631_009535</name>
</gene>
<keyword evidence="2" id="KW-1185">Reference proteome</keyword>
<accession>A0A316XIR5</accession>
<sequence length="19" mass="2213">MIMNATRMTTNIFFIDGHV</sequence>
<protein>
    <submittedName>
        <fullName evidence="1">Uncharacterized protein</fullName>
    </submittedName>
</protein>
<evidence type="ECO:0000313" key="2">
    <source>
        <dbReference type="Proteomes" id="UP000236594"/>
    </source>
</evidence>
<dbReference type="AlphaFoldDB" id="A0A316XIR5"/>
<proteinExistence type="predicted"/>
<reference evidence="1 2" key="1">
    <citation type="submission" date="2018-04" db="EMBL/GenBank/DDBJ databases">
        <title>Draft Genome Sequence of Phosphate-Solubilizing Chryseobacterium sp. ISE14 that is a Biocontrol and Plant Growth-Promoting Rhizobacterium Isolated from Cucumber.</title>
        <authorList>
            <person name="Jeong J.-J."/>
            <person name="Sang M.K."/>
            <person name="Choi I.-G."/>
            <person name="Kim K.D."/>
        </authorList>
    </citation>
    <scope>NUCLEOTIDE SEQUENCE [LARGE SCALE GENOMIC DNA]</scope>
    <source>
        <strain evidence="1 2">ISE14</strain>
    </source>
</reference>
<comment type="caution">
    <text evidence="1">The sequence shown here is derived from an EMBL/GenBank/DDBJ whole genome shotgun (WGS) entry which is preliminary data.</text>
</comment>
<organism evidence="1 2">
    <name type="scientific">Chryseobacterium phosphatilyticum</name>
    <dbReference type="NCBI Taxonomy" id="475075"/>
    <lineage>
        <taxon>Bacteria</taxon>
        <taxon>Pseudomonadati</taxon>
        <taxon>Bacteroidota</taxon>
        <taxon>Flavobacteriia</taxon>
        <taxon>Flavobacteriales</taxon>
        <taxon>Weeksellaceae</taxon>
        <taxon>Chryseobacterium group</taxon>
        <taxon>Chryseobacterium</taxon>
    </lineage>
</organism>
<dbReference type="Proteomes" id="UP000236594">
    <property type="component" value="Unassembled WGS sequence"/>
</dbReference>